<evidence type="ECO:0000313" key="2">
    <source>
        <dbReference type="EMBL" id="KAF2569032.1"/>
    </source>
</evidence>
<gene>
    <name evidence="2" type="ORF">F2Q68_00026701</name>
</gene>
<feature type="region of interest" description="Disordered" evidence="1">
    <location>
        <begin position="124"/>
        <end position="165"/>
    </location>
</feature>
<comment type="caution">
    <text evidence="2">The sequence shown here is derived from an EMBL/GenBank/DDBJ whole genome shotgun (WGS) entry which is preliminary data.</text>
</comment>
<dbReference type="EMBL" id="QGKW02001911">
    <property type="protein sequence ID" value="KAF2569032.1"/>
    <property type="molecule type" value="Genomic_DNA"/>
</dbReference>
<organism evidence="2 3">
    <name type="scientific">Brassica cretica</name>
    <name type="common">Mustard</name>
    <dbReference type="NCBI Taxonomy" id="69181"/>
    <lineage>
        <taxon>Eukaryota</taxon>
        <taxon>Viridiplantae</taxon>
        <taxon>Streptophyta</taxon>
        <taxon>Embryophyta</taxon>
        <taxon>Tracheophyta</taxon>
        <taxon>Spermatophyta</taxon>
        <taxon>Magnoliopsida</taxon>
        <taxon>eudicotyledons</taxon>
        <taxon>Gunneridae</taxon>
        <taxon>Pentapetalae</taxon>
        <taxon>rosids</taxon>
        <taxon>malvids</taxon>
        <taxon>Brassicales</taxon>
        <taxon>Brassicaceae</taxon>
        <taxon>Brassiceae</taxon>
        <taxon>Brassica</taxon>
    </lineage>
</organism>
<evidence type="ECO:0000313" key="3">
    <source>
        <dbReference type="Proteomes" id="UP000712281"/>
    </source>
</evidence>
<feature type="compositionally biased region" description="Basic and acidic residues" evidence="1">
    <location>
        <begin position="14"/>
        <end position="23"/>
    </location>
</feature>
<evidence type="ECO:0000256" key="1">
    <source>
        <dbReference type="SAM" id="MobiDB-lite"/>
    </source>
</evidence>
<dbReference type="OrthoDB" id="1931061at2759"/>
<proteinExistence type="predicted"/>
<sequence>MSPPASLVIPEGSSKSEEARNEDFSSLTMNRDDYLRRLILDEVEIAATRHLIIHLQSREYVFPTATDFCKKFIAYENTPTVLLVTTVNTKRLGVIIPTKTGTLALSSVSSSRAFDRYHQSYVRRKKTESDSRRGDDVAANVGNSKDLGEPSESARSFAVRSGKAK</sequence>
<reference evidence="2" key="1">
    <citation type="submission" date="2019-12" db="EMBL/GenBank/DDBJ databases">
        <title>Genome sequencing and annotation of Brassica cretica.</title>
        <authorList>
            <person name="Studholme D.J."/>
            <person name="Sarris P.F."/>
        </authorList>
    </citation>
    <scope>NUCLEOTIDE SEQUENCE</scope>
    <source>
        <strain evidence="2">PFS-001/15</strain>
        <tissue evidence="2">Leaf</tissue>
    </source>
</reference>
<dbReference type="AlphaFoldDB" id="A0A8S9III5"/>
<accession>A0A8S9III5</accession>
<feature type="region of interest" description="Disordered" evidence="1">
    <location>
        <begin position="1"/>
        <end position="23"/>
    </location>
</feature>
<dbReference type="Proteomes" id="UP000712281">
    <property type="component" value="Unassembled WGS sequence"/>
</dbReference>
<feature type="compositionally biased region" description="Basic and acidic residues" evidence="1">
    <location>
        <begin position="127"/>
        <end position="136"/>
    </location>
</feature>
<name>A0A8S9III5_BRACR</name>
<protein>
    <submittedName>
        <fullName evidence="2">Uncharacterized protein</fullName>
    </submittedName>
</protein>